<protein>
    <submittedName>
        <fullName evidence="2">IS1272 transposase</fullName>
    </submittedName>
</protein>
<dbReference type="OrthoDB" id="2236403at2"/>
<feature type="domain" description="Transposase IS4-like" evidence="1">
    <location>
        <begin position="24"/>
        <end position="116"/>
    </location>
</feature>
<evidence type="ECO:0000259" key="1">
    <source>
        <dbReference type="Pfam" id="PF01609"/>
    </source>
</evidence>
<dbReference type="GO" id="GO:0004803">
    <property type="term" value="F:transposase activity"/>
    <property type="evidence" value="ECO:0007669"/>
    <property type="project" value="InterPro"/>
</dbReference>
<comment type="caution">
    <text evidence="2">The sequence shown here is derived from an EMBL/GenBank/DDBJ whole genome shotgun (WGS) entry which is preliminary data.</text>
</comment>
<organism evidence="2 3">
    <name type="scientific">Companilactobacillus kimchiensis</name>
    <dbReference type="NCBI Taxonomy" id="993692"/>
    <lineage>
        <taxon>Bacteria</taxon>
        <taxon>Bacillati</taxon>
        <taxon>Bacillota</taxon>
        <taxon>Bacilli</taxon>
        <taxon>Lactobacillales</taxon>
        <taxon>Lactobacillaceae</taxon>
        <taxon>Companilactobacillus</taxon>
    </lineage>
</organism>
<dbReference type="EMBL" id="JQCF01000043">
    <property type="protein sequence ID" value="KRN95783.1"/>
    <property type="molecule type" value="Genomic_DNA"/>
</dbReference>
<gene>
    <name evidence="2" type="ORF">IV57_GL001958</name>
</gene>
<accession>A0A0R2LAM8</accession>
<dbReference type="PANTHER" id="PTHR33408:SF2">
    <property type="entry name" value="TRANSPOSASE DDE DOMAIN-CONTAINING PROTEIN"/>
    <property type="match status" value="1"/>
</dbReference>
<dbReference type="PANTHER" id="PTHR33408">
    <property type="entry name" value="TRANSPOSASE"/>
    <property type="match status" value="1"/>
</dbReference>
<dbReference type="Proteomes" id="UP000051006">
    <property type="component" value="Unassembled WGS sequence"/>
</dbReference>
<keyword evidence="3" id="KW-1185">Reference proteome</keyword>
<sequence length="118" mass="13584">MIPRKKKYEVANDTFGDRNSFSKTDTDATFMSMKEDPMKNGQLKPGYNLQVASQNQFALYYDVFQRPTDTRTLIPFLTDIFNESPHAADYVVADAGYGSEMNYQFITDSLNVDYLMYV</sequence>
<dbReference type="InterPro" id="IPR002559">
    <property type="entry name" value="Transposase_11"/>
</dbReference>
<dbReference type="STRING" id="993692.IV57_GL001958"/>
<dbReference type="AlphaFoldDB" id="A0A0R2LAM8"/>
<dbReference type="RefSeq" id="WP_057881839.1">
    <property type="nucleotide sequence ID" value="NZ_JQCF01000043.1"/>
</dbReference>
<name>A0A0R2LAM8_9LACO</name>
<dbReference type="GO" id="GO:0006313">
    <property type="term" value="P:DNA transposition"/>
    <property type="evidence" value="ECO:0007669"/>
    <property type="project" value="InterPro"/>
</dbReference>
<reference evidence="2 3" key="1">
    <citation type="journal article" date="2015" name="Genome Announc.">
        <title>Expanding the biotechnology potential of lactobacilli through comparative genomics of 213 strains and associated genera.</title>
        <authorList>
            <person name="Sun Z."/>
            <person name="Harris H.M."/>
            <person name="McCann A."/>
            <person name="Guo C."/>
            <person name="Argimon S."/>
            <person name="Zhang W."/>
            <person name="Yang X."/>
            <person name="Jeffery I.B."/>
            <person name="Cooney J.C."/>
            <person name="Kagawa T.F."/>
            <person name="Liu W."/>
            <person name="Song Y."/>
            <person name="Salvetti E."/>
            <person name="Wrobel A."/>
            <person name="Rasinkangas P."/>
            <person name="Parkhill J."/>
            <person name="Rea M.C."/>
            <person name="O'Sullivan O."/>
            <person name="Ritari J."/>
            <person name="Douillard F.P."/>
            <person name="Paul Ross R."/>
            <person name="Yang R."/>
            <person name="Briner A.E."/>
            <person name="Felis G.E."/>
            <person name="de Vos W.M."/>
            <person name="Barrangou R."/>
            <person name="Klaenhammer T.R."/>
            <person name="Caufield P.W."/>
            <person name="Cui Y."/>
            <person name="Zhang H."/>
            <person name="O'Toole P.W."/>
        </authorList>
    </citation>
    <scope>NUCLEOTIDE SEQUENCE [LARGE SCALE GENOMIC DNA]</scope>
    <source>
        <strain evidence="2 3">DSM 24716</strain>
    </source>
</reference>
<dbReference type="PATRIC" id="fig|993692.3.peg.1991"/>
<evidence type="ECO:0000313" key="2">
    <source>
        <dbReference type="EMBL" id="KRN95783.1"/>
    </source>
</evidence>
<dbReference type="GO" id="GO:0003677">
    <property type="term" value="F:DNA binding"/>
    <property type="evidence" value="ECO:0007669"/>
    <property type="project" value="InterPro"/>
</dbReference>
<evidence type="ECO:0000313" key="3">
    <source>
        <dbReference type="Proteomes" id="UP000051006"/>
    </source>
</evidence>
<proteinExistence type="predicted"/>
<dbReference type="Pfam" id="PF01609">
    <property type="entry name" value="DDE_Tnp_1"/>
    <property type="match status" value="1"/>
</dbReference>